<organism evidence="1 2">
    <name type="scientific">Rattus norvegicus</name>
    <name type="common">Rat</name>
    <dbReference type="NCBI Taxonomy" id="10116"/>
    <lineage>
        <taxon>Eukaryota</taxon>
        <taxon>Metazoa</taxon>
        <taxon>Chordata</taxon>
        <taxon>Craniata</taxon>
        <taxon>Vertebrata</taxon>
        <taxon>Euteleostomi</taxon>
        <taxon>Mammalia</taxon>
        <taxon>Eutheria</taxon>
        <taxon>Euarchontoglires</taxon>
        <taxon>Glires</taxon>
        <taxon>Rodentia</taxon>
        <taxon>Myomorpha</taxon>
        <taxon>Muroidea</taxon>
        <taxon>Muridae</taxon>
        <taxon>Murinae</taxon>
        <taxon>Rattus</taxon>
    </lineage>
</organism>
<name>A6HFP4_RAT</name>
<sequence length="50" mass="5584">MHNCILVLHNCMDCLKLVVPTEAGGTSESRTLGPAWEHREAFCVAPQYRV</sequence>
<evidence type="ECO:0000313" key="1">
    <source>
        <dbReference type="EMBL" id="EDM04849.1"/>
    </source>
</evidence>
<evidence type="ECO:0000313" key="2">
    <source>
        <dbReference type="Proteomes" id="UP000234681"/>
    </source>
</evidence>
<dbReference type="AlphaFoldDB" id="A6HFP4"/>
<reference evidence="1 2" key="1">
    <citation type="submission" date="2005-07" db="EMBL/GenBank/DDBJ databases">
        <authorList>
            <person name="Mural R.J."/>
            <person name="Li P.W."/>
            <person name="Adams M.D."/>
            <person name="Amanatides P.G."/>
            <person name="Baden-Tillson H."/>
            <person name="Barnstead M."/>
            <person name="Chin S.H."/>
            <person name="Dew I."/>
            <person name="Evans C.A."/>
            <person name="Ferriera S."/>
            <person name="Flanigan M."/>
            <person name="Fosler C."/>
            <person name="Glodek A."/>
            <person name="Gu Z."/>
            <person name="Holt R.A."/>
            <person name="Jennings D."/>
            <person name="Kraft C.L."/>
            <person name="Lu F."/>
            <person name="Nguyen T."/>
            <person name="Nusskern D.R."/>
            <person name="Pfannkoch C.M."/>
            <person name="Sitter C."/>
            <person name="Sutton G.G."/>
            <person name="Venter J.C."/>
            <person name="Wang Z."/>
            <person name="Woodage T."/>
            <person name="Zheng X.H."/>
            <person name="Zhong F."/>
        </authorList>
    </citation>
    <scope>NUCLEOTIDE SEQUENCE [LARGE SCALE GENOMIC DNA]</scope>
    <source>
        <strain>BN</strain>
        <strain evidence="2">Sprague-Dawley</strain>
    </source>
</reference>
<accession>A6HFP4</accession>
<dbReference type="EMBL" id="CH473948">
    <property type="protein sequence ID" value="EDM04849.1"/>
    <property type="molecule type" value="Genomic_DNA"/>
</dbReference>
<protein>
    <submittedName>
        <fullName evidence="1">RCG33982</fullName>
    </submittedName>
</protein>
<gene>
    <name evidence="1" type="ORF">rCG_33982</name>
</gene>
<proteinExistence type="predicted"/>
<dbReference type="Proteomes" id="UP000234681">
    <property type="component" value="Chromosome 10"/>
</dbReference>